<feature type="domain" description="DUS-like FMN-binding" evidence="14">
    <location>
        <begin position="73"/>
        <end position="320"/>
    </location>
</feature>
<organism evidence="15 16">
    <name type="scientific">Amborella trichopoda</name>
    <dbReference type="NCBI Taxonomy" id="13333"/>
    <lineage>
        <taxon>Eukaryota</taxon>
        <taxon>Viridiplantae</taxon>
        <taxon>Streptophyta</taxon>
        <taxon>Embryophyta</taxon>
        <taxon>Tracheophyta</taxon>
        <taxon>Spermatophyta</taxon>
        <taxon>Magnoliopsida</taxon>
        <taxon>Amborellales</taxon>
        <taxon>Amborellaceae</taxon>
        <taxon>Amborella</taxon>
    </lineage>
</organism>
<dbReference type="EMBL" id="KI394265">
    <property type="protein sequence ID" value="ERN04436.1"/>
    <property type="molecule type" value="Genomic_DNA"/>
</dbReference>
<dbReference type="PANTHER" id="PTHR11082:SF5">
    <property type="entry name" value="TRNA-DIHYDROURIDINE(16_17) SYNTHASE [NAD(P)(+)]-LIKE"/>
    <property type="match status" value="1"/>
</dbReference>
<dbReference type="PANTHER" id="PTHR11082">
    <property type="entry name" value="TRNA-DIHYDROURIDINE SYNTHASE"/>
    <property type="match status" value="1"/>
</dbReference>
<gene>
    <name evidence="15" type="ORF">AMTR_s00133p00086360</name>
</gene>
<dbReference type="OMA" id="VEPHCDY"/>
<comment type="similarity">
    <text evidence="8">Belongs to the Dus family. Dus1 subfamily.</text>
</comment>
<dbReference type="GO" id="GO:0050660">
    <property type="term" value="F:flavin adenine dinucleotide binding"/>
    <property type="evidence" value="ECO:0007669"/>
    <property type="project" value="InterPro"/>
</dbReference>
<protein>
    <recommendedName>
        <fullName evidence="9">tRNA-dihydrouridine(16/17) synthase [NAD(P)(+)]</fullName>
        <ecNumber evidence="9">1.3.1.88</ecNumber>
    </recommendedName>
</protein>
<evidence type="ECO:0000256" key="6">
    <source>
        <dbReference type="ARBA" id="ARBA00023002"/>
    </source>
</evidence>
<dbReference type="InterPro" id="IPR018517">
    <property type="entry name" value="tRNA_hU_synthase_CS"/>
</dbReference>
<evidence type="ECO:0000256" key="12">
    <source>
        <dbReference type="ARBA" id="ARBA00048934"/>
    </source>
</evidence>
<evidence type="ECO:0000256" key="11">
    <source>
        <dbReference type="ARBA" id="ARBA00047652"/>
    </source>
</evidence>
<dbReference type="AlphaFoldDB" id="W1P9Z1"/>
<evidence type="ECO:0000256" key="4">
    <source>
        <dbReference type="ARBA" id="ARBA00022694"/>
    </source>
</evidence>
<comment type="catalytic activity">
    <reaction evidence="13">
        <text>5,6-dihydrouridine(17) in tRNA + NADP(+) = uridine(17) in tRNA + NADPH + H(+)</text>
        <dbReference type="Rhea" id="RHEA:53368"/>
        <dbReference type="Rhea" id="RHEA-COMP:13541"/>
        <dbReference type="Rhea" id="RHEA-COMP:13542"/>
        <dbReference type="ChEBI" id="CHEBI:15378"/>
        <dbReference type="ChEBI" id="CHEBI:57783"/>
        <dbReference type="ChEBI" id="CHEBI:58349"/>
        <dbReference type="ChEBI" id="CHEBI:65315"/>
        <dbReference type="ChEBI" id="CHEBI:74443"/>
        <dbReference type="EC" id="1.3.1.88"/>
    </reaction>
    <physiologicalReaction direction="right-to-left" evidence="13">
        <dbReference type="Rhea" id="RHEA:53370"/>
    </physiologicalReaction>
</comment>
<comment type="catalytic activity">
    <reaction evidence="11">
        <text>5,6-dihydrouridine(16) in tRNA + NADP(+) = uridine(16) in tRNA + NADPH + H(+)</text>
        <dbReference type="Rhea" id="RHEA:53376"/>
        <dbReference type="Rhea" id="RHEA-COMP:13543"/>
        <dbReference type="Rhea" id="RHEA-COMP:13544"/>
        <dbReference type="ChEBI" id="CHEBI:15378"/>
        <dbReference type="ChEBI" id="CHEBI:57783"/>
        <dbReference type="ChEBI" id="CHEBI:58349"/>
        <dbReference type="ChEBI" id="CHEBI:65315"/>
        <dbReference type="ChEBI" id="CHEBI:74443"/>
        <dbReference type="EC" id="1.3.1.88"/>
    </reaction>
    <physiologicalReaction direction="right-to-left" evidence="11">
        <dbReference type="Rhea" id="RHEA:53378"/>
    </physiologicalReaction>
</comment>
<evidence type="ECO:0000256" key="9">
    <source>
        <dbReference type="ARBA" id="ARBA00038890"/>
    </source>
</evidence>
<keyword evidence="3" id="KW-0288">FMN</keyword>
<dbReference type="FunFam" id="3.20.20.70:FF:000162">
    <property type="entry name" value="tRNA-dihydrouridine(16/17) synthase [NAD(P)(+)]-like"/>
    <property type="match status" value="1"/>
</dbReference>
<keyword evidence="7" id="KW-0520">NAD</keyword>
<dbReference type="SUPFAM" id="SSF51395">
    <property type="entry name" value="FMN-linked oxidoreductases"/>
    <property type="match status" value="1"/>
</dbReference>
<keyword evidence="4" id="KW-0819">tRNA processing</keyword>
<dbReference type="Gramene" id="ERN04436">
    <property type="protein sequence ID" value="ERN04436"/>
    <property type="gene ID" value="AMTR_s00133p00086360"/>
</dbReference>
<evidence type="ECO:0000256" key="13">
    <source>
        <dbReference type="ARBA" id="ARBA00049467"/>
    </source>
</evidence>
<dbReference type="eggNOG" id="KOG2335">
    <property type="taxonomic scope" value="Eukaryota"/>
</dbReference>
<evidence type="ECO:0000256" key="3">
    <source>
        <dbReference type="ARBA" id="ARBA00022643"/>
    </source>
</evidence>
<dbReference type="InterPro" id="IPR013785">
    <property type="entry name" value="Aldolase_TIM"/>
</dbReference>
<name>W1P9Z1_AMBTC</name>
<evidence type="ECO:0000256" key="8">
    <source>
        <dbReference type="ARBA" id="ARBA00038313"/>
    </source>
</evidence>
<evidence type="ECO:0000256" key="2">
    <source>
        <dbReference type="ARBA" id="ARBA00022630"/>
    </source>
</evidence>
<comment type="cofactor">
    <cofactor evidence="1">
        <name>FMN</name>
        <dbReference type="ChEBI" id="CHEBI:58210"/>
    </cofactor>
</comment>
<keyword evidence="2" id="KW-0285">Flavoprotein</keyword>
<dbReference type="Proteomes" id="UP000017836">
    <property type="component" value="Unassembled WGS sequence"/>
</dbReference>
<dbReference type="EC" id="1.3.1.88" evidence="9"/>
<dbReference type="CDD" id="cd02801">
    <property type="entry name" value="DUS_like_FMN"/>
    <property type="match status" value="1"/>
</dbReference>
<dbReference type="GO" id="GO:0017150">
    <property type="term" value="F:tRNA dihydrouridine synthase activity"/>
    <property type="evidence" value="ECO:0000318"/>
    <property type="project" value="GO_Central"/>
</dbReference>
<evidence type="ECO:0000259" key="14">
    <source>
        <dbReference type="Pfam" id="PF01207"/>
    </source>
</evidence>
<evidence type="ECO:0000313" key="15">
    <source>
        <dbReference type="EMBL" id="ERN04436.1"/>
    </source>
</evidence>
<accession>W1P9Z1</accession>
<keyword evidence="6" id="KW-0560">Oxidoreductase</keyword>
<keyword evidence="16" id="KW-1185">Reference proteome</keyword>
<keyword evidence="5" id="KW-0521">NADP</keyword>
<comment type="catalytic activity">
    <reaction evidence="12">
        <text>5,6-dihydrouridine(16) in tRNA + NAD(+) = uridine(16) in tRNA + NADH + H(+)</text>
        <dbReference type="Rhea" id="RHEA:53380"/>
        <dbReference type="Rhea" id="RHEA-COMP:13543"/>
        <dbReference type="Rhea" id="RHEA-COMP:13544"/>
        <dbReference type="ChEBI" id="CHEBI:15378"/>
        <dbReference type="ChEBI" id="CHEBI:57540"/>
        <dbReference type="ChEBI" id="CHEBI:57945"/>
        <dbReference type="ChEBI" id="CHEBI:65315"/>
        <dbReference type="ChEBI" id="CHEBI:74443"/>
        <dbReference type="EC" id="1.3.1.88"/>
    </reaction>
    <physiologicalReaction direction="right-to-left" evidence="12">
        <dbReference type="Rhea" id="RHEA:53382"/>
    </physiologicalReaction>
</comment>
<evidence type="ECO:0000256" key="1">
    <source>
        <dbReference type="ARBA" id="ARBA00001917"/>
    </source>
</evidence>
<dbReference type="Pfam" id="PF01207">
    <property type="entry name" value="Dus"/>
    <property type="match status" value="1"/>
</dbReference>
<evidence type="ECO:0000256" key="7">
    <source>
        <dbReference type="ARBA" id="ARBA00023027"/>
    </source>
</evidence>
<sequence>MAQLLLGENNGCSLSNPLSFPSPHCCISNNCYSEKEEAGSLGVPRPLCINDGSTRSERAWAYWKKLGEPKFIVAPMVDNSELPFRMLCRKYGASAAYTPMLHSRIFSENGKYRRVEFTTCKEDRPLFAQFCANDPDTLLEAARMVEPYCDYVDINLGCPQRIAKRGNYGAFLMDNLPLVESLVKKLSLSLSVPVSCKIRIFPCLNDTLAYAKMLEDAGCSLLAVHGRTREQKESRSARADWNSIKAVKETLSIPVIANGNIRHLEDAHHCMEETGADGVLSAEALLENPAIFAGFRTGEWRGYGGKEGGLDQADLVLEYLKLCRKYPVPWRMVISHVHKMLGEWFRLHPDVREELNAQTNVTFEWLENMVQGLKGRGTRLRLYLHIPEGCQE</sequence>
<evidence type="ECO:0000256" key="5">
    <source>
        <dbReference type="ARBA" id="ARBA00022857"/>
    </source>
</evidence>
<comment type="catalytic activity">
    <reaction evidence="10">
        <text>5,6-dihydrouridine(17) in tRNA + NAD(+) = uridine(17) in tRNA + NADH + H(+)</text>
        <dbReference type="Rhea" id="RHEA:53372"/>
        <dbReference type="Rhea" id="RHEA-COMP:13541"/>
        <dbReference type="Rhea" id="RHEA-COMP:13542"/>
        <dbReference type="ChEBI" id="CHEBI:15378"/>
        <dbReference type="ChEBI" id="CHEBI:57540"/>
        <dbReference type="ChEBI" id="CHEBI:57945"/>
        <dbReference type="ChEBI" id="CHEBI:65315"/>
        <dbReference type="ChEBI" id="CHEBI:74443"/>
        <dbReference type="EC" id="1.3.1.88"/>
    </reaction>
    <physiologicalReaction direction="right-to-left" evidence="10">
        <dbReference type="Rhea" id="RHEA:53374"/>
    </physiologicalReaction>
</comment>
<dbReference type="Gene3D" id="3.20.20.70">
    <property type="entry name" value="Aldolase class I"/>
    <property type="match status" value="1"/>
</dbReference>
<dbReference type="HOGENOM" id="CLU_013299_5_2_1"/>
<proteinExistence type="inferred from homology"/>
<reference evidence="16" key="1">
    <citation type="journal article" date="2013" name="Science">
        <title>The Amborella genome and the evolution of flowering plants.</title>
        <authorList>
            <consortium name="Amborella Genome Project"/>
        </authorList>
    </citation>
    <scope>NUCLEOTIDE SEQUENCE [LARGE SCALE GENOMIC DNA]</scope>
</reference>
<dbReference type="PROSITE" id="PS01136">
    <property type="entry name" value="UPF0034"/>
    <property type="match status" value="1"/>
</dbReference>
<evidence type="ECO:0000256" key="10">
    <source>
        <dbReference type="ARBA" id="ARBA00047287"/>
    </source>
</evidence>
<dbReference type="InterPro" id="IPR035587">
    <property type="entry name" value="DUS-like_FMN-bd"/>
</dbReference>
<dbReference type="STRING" id="13333.W1P9Z1"/>
<evidence type="ECO:0000313" key="16">
    <source>
        <dbReference type="Proteomes" id="UP000017836"/>
    </source>
</evidence>